<feature type="region of interest" description="Disordered" evidence="1">
    <location>
        <begin position="29"/>
        <end position="151"/>
    </location>
</feature>
<accession>A0A1E7ELC1</accession>
<dbReference type="EMBL" id="KV784401">
    <property type="protein sequence ID" value="OEU06729.1"/>
    <property type="molecule type" value="Genomic_DNA"/>
</dbReference>
<gene>
    <name evidence="2" type="ORF">FRACYDRAFT_253722</name>
</gene>
<feature type="compositionally biased region" description="Low complexity" evidence="1">
    <location>
        <begin position="319"/>
        <end position="331"/>
    </location>
</feature>
<protein>
    <submittedName>
        <fullName evidence="2">Uncharacterized protein</fullName>
    </submittedName>
</protein>
<dbReference type="KEGG" id="fcy:FRACYDRAFT_253722"/>
<feature type="compositionally biased region" description="Polar residues" evidence="1">
    <location>
        <begin position="121"/>
        <end position="151"/>
    </location>
</feature>
<feature type="region of interest" description="Disordered" evidence="1">
    <location>
        <begin position="287"/>
        <end position="373"/>
    </location>
</feature>
<feature type="compositionally biased region" description="Polar residues" evidence="1">
    <location>
        <begin position="86"/>
        <end position="95"/>
    </location>
</feature>
<sequence>IGEVKKTLEKFQGRESVMFEKLANKYKVPNPLEGTTKTTASGGSSTLSGFGNLGSNSAPSAQPHSSGFGTTTGLASAPSPFASSSGTTNQQNPGVTSSPFGSSAATSSSSSGATIGKSPSPASNTGMFSSNPGGFQQAPAQSPFGSSTPSTNISAFGISSSATNATAPAQSPFGGGNVASSSPFGAATTTGGLSSASPFGGTTTPGPIWFSIAITHAIQFAANFYQEKNPSKVAEVDKLLTKYHGNEEQMFRNVAKKYQLDCSVFGISSSAPNPGFGSPPVANPAFGQASAMGGGSSPFGQSPGGFGQPSSIGGGSGMSGSSPAGHSFGSGSTAGFGGSSNFGSLSQSSPSPFGGQSSNAPAFGSPPFGAARR</sequence>
<dbReference type="OrthoDB" id="49668at2759"/>
<dbReference type="InParanoid" id="A0A1E7ELC1"/>
<evidence type="ECO:0000256" key="1">
    <source>
        <dbReference type="SAM" id="MobiDB-lite"/>
    </source>
</evidence>
<feature type="compositionally biased region" description="Low complexity" evidence="1">
    <location>
        <begin position="341"/>
        <end position="373"/>
    </location>
</feature>
<evidence type="ECO:0000313" key="3">
    <source>
        <dbReference type="Proteomes" id="UP000095751"/>
    </source>
</evidence>
<feature type="compositionally biased region" description="Low complexity" evidence="1">
    <location>
        <begin position="75"/>
        <end position="85"/>
    </location>
</feature>
<reference evidence="2 3" key="1">
    <citation type="submission" date="2016-09" db="EMBL/GenBank/DDBJ databases">
        <title>Extensive genetic diversity and differential bi-allelic expression allows diatom success in the polar Southern Ocean.</title>
        <authorList>
            <consortium name="DOE Joint Genome Institute"/>
            <person name="Mock T."/>
            <person name="Otillar R.P."/>
            <person name="Strauss J."/>
            <person name="Dupont C."/>
            <person name="Frickenhaus S."/>
            <person name="Maumus F."/>
            <person name="Mcmullan M."/>
            <person name="Sanges R."/>
            <person name="Schmutz J."/>
            <person name="Toseland A."/>
            <person name="Valas R."/>
            <person name="Veluchamy A."/>
            <person name="Ward B.J."/>
            <person name="Allen A."/>
            <person name="Barry K."/>
            <person name="Falciatore A."/>
            <person name="Ferrante M."/>
            <person name="Fortunato A.E."/>
            <person name="Gloeckner G."/>
            <person name="Gruber A."/>
            <person name="Hipkin R."/>
            <person name="Janech M."/>
            <person name="Kroth P."/>
            <person name="Leese F."/>
            <person name="Lindquist E."/>
            <person name="Lyon B.R."/>
            <person name="Martin J."/>
            <person name="Mayer C."/>
            <person name="Parker M."/>
            <person name="Quesneville H."/>
            <person name="Raymond J."/>
            <person name="Uhlig C."/>
            <person name="Valentin K.U."/>
            <person name="Worden A.Z."/>
            <person name="Armbrust E.V."/>
            <person name="Bowler C."/>
            <person name="Green B."/>
            <person name="Moulton V."/>
            <person name="Van Oosterhout C."/>
            <person name="Grigoriev I."/>
        </authorList>
    </citation>
    <scope>NUCLEOTIDE SEQUENCE [LARGE SCALE GENOMIC DNA]</scope>
    <source>
        <strain evidence="2 3">CCMP1102</strain>
    </source>
</reference>
<evidence type="ECO:0000313" key="2">
    <source>
        <dbReference type="EMBL" id="OEU06729.1"/>
    </source>
</evidence>
<keyword evidence="3" id="KW-1185">Reference proteome</keyword>
<feature type="compositionally biased region" description="Low complexity" evidence="1">
    <location>
        <begin position="96"/>
        <end position="120"/>
    </location>
</feature>
<dbReference type="AlphaFoldDB" id="A0A1E7ELC1"/>
<dbReference type="Proteomes" id="UP000095751">
    <property type="component" value="Unassembled WGS sequence"/>
</dbReference>
<feature type="compositionally biased region" description="Low complexity" evidence="1">
    <location>
        <begin position="34"/>
        <end position="58"/>
    </location>
</feature>
<organism evidence="2 3">
    <name type="scientific">Fragilariopsis cylindrus CCMP1102</name>
    <dbReference type="NCBI Taxonomy" id="635003"/>
    <lineage>
        <taxon>Eukaryota</taxon>
        <taxon>Sar</taxon>
        <taxon>Stramenopiles</taxon>
        <taxon>Ochrophyta</taxon>
        <taxon>Bacillariophyta</taxon>
        <taxon>Bacillariophyceae</taxon>
        <taxon>Bacillariophycidae</taxon>
        <taxon>Bacillariales</taxon>
        <taxon>Bacillariaceae</taxon>
        <taxon>Fragilariopsis</taxon>
    </lineage>
</organism>
<name>A0A1E7ELC1_9STRA</name>
<proteinExistence type="predicted"/>
<feature type="non-terminal residue" evidence="2">
    <location>
        <position position="1"/>
    </location>
</feature>
<feature type="compositionally biased region" description="Polar residues" evidence="1">
    <location>
        <begin position="59"/>
        <end position="74"/>
    </location>
</feature>
<feature type="compositionally biased region" description="Gly residues" evidence="1">
    <location>
        <begin position="292"/>
        <end position="318"/>
    </location>
</feature>